<dbReference type="Proteomes" id="UP001519309">
    <property type="component" value="Unassembled WGS sequence"/>
</dbReference>
<dbReference type="Proteomes" id="UP000092659">
    <property type="component" value="Chromosome"/>
</dbReference>
<accession>A0A1B1B0M4</accession>
<keyword evidence="2 6" id="KW-0238">DNA-binding</keyword>
<reference evidence="6 8" key="2">
    <citation type="submission" date="2021-03" db="EMBL/GenBank/DDBJ databases">
        <title>Genomic Encyclopedia of Type Strains, Phase IV (KMG-IV): sequencing the most valuable type-strain genomes for metagenomic binning, comparative biology and taxonomic classification.</title>
        <authorList>
            <person name="Goeker M."/>
        </authorList>
    </citation>
    <scope>NUCLEOTIDE SEQUENCE [LARGE SCALE GENOMIC DNA]</scope>
    <source>
        <strain evidence="6 8">DSM 40499</strain>
    </source>
</reference>
<dbReference type="KEGG" id="sgs:AVL59_25040"/>
<feature type="domain" description="HTH luxR-type" evidence="4">
    <location>
        <begin position="283"/>
        <end position="346"/>
    </location>
</feature>
<gene>
    <name evidence="5" type="ORF">AVL59_25040</name>
    <name evidence="6" type="ORF">J2Z21_008279</name>
</gene>
<evidence type="ECO:0000313" key="8">
    <source>
        <dbReference type="Proteomes" id="UP001519309"/>
    </source>
</evidence>
<name>A0A1B1B0M4_9ACTN</name>
<dbReference type="InterPro" id="IPR016032">
    <property type="entry name" value="Sig_transdc_resp-reg_C-effctor"/>
</dbReference>
<dbReference type="OrthoDB" id="9815744at2"/>
<organism evidence="5 7">
    <name type="scientific">Streptomyces griseochromogenes</name>
    <dbReference type="NCBI Taxonomy" id="68214"/>
    <lineage>
        <taxon>Bacteria</taxon>
        <taxon>Bacillati</taxon>
        <taxon>Actinomycetota</taxon>
        <taxon>Actinomycetes</taxon>
        <taxon>Kitasatosporales</taxon>
        <taxon>Streptomycetaceae</taxon>
        <taxon>Streptomyces</taxon>
    </lineage>
</organism>
<dbReference type="Gene3D" id="1.10.10.10">
    <property type="entry name" value="Winged helix-like DNA-binding domain superfamily/Winged helix DNA-binding domain"/>
    <property type="match status" value="1"/>
</dbReference>
<dbReference type="EMBL" id="JAGGLP010000028">
    <property type="protein sequence ID" value="MBP2055265.1"/>
    <property type="molecule type" value="Genomic_DNA"/>
</dbReference>
<evidence type="ECO:0000313" key="5">
    <source>
        <dbReference type="EMBL" id="ANP52368.1"/>
    </source>
</evidence>
<dbReference type="Pfam" id="PF00196">
    <property type="entry name" value="GerE"/>
    <property type="match status" value="1"/>
</dbReference>
<dbReference type="PROSITE" id="PS50043">
    <property type="entry name" value="HTH_LUXR_2"/>
    <property type="match status" value="1"/>
</dbReference>
<evidence type="ECO:0000256" key="1">
    <source>
        <dbReference type="ARBA" id="ARBA00023015"/>
    </source>
</evidence>
<keyword evidence="3" id="KW-0804">Transcription</keyword>
<dbReference type="InterPro" id="IPR003018">
    <property type="entry name" value="GAF"/>
</dbReference>
<evidence type="ECO:0000313" key="6">
    <source>
        <dbReference type="EMBL" id="MBP2055265.1"/>
    </source>
</evidence>
<reference evidence="5 7" key="1">
    <citation type="submission" date="2016-06" db="EMBL/GenBank/DDBJ databases">
        <title>Complete genome sequence of Streptomyces griseochromogenes ATCC 14511, the Blasticidin S producer.</title>
        <authorList>
            <person name="Wu L."/>
        </authorList>
    </citation>
    <scope>NUCLEOTIDE SEQUENCE [LARGE SCALE GENOMIC DNA]</scope>
    <source>
        <strain evidence="5 7">ATCC 14511</strain>
    </source>
</reference>
<dbReference type="InterPro" id="IPR036388">
    <property type="entry name" value="WH-like_DNA-bd_sf"/>
</dbReference>
<dbReference type="InterPro" id="IPR000792">
    <property type="entry name" value="Tscrpt_reg_LuxR_C"/>
</dbReference>
<evidence type="ECO:0000259" key="4">
    <source>
        <dbReference type="PROSITE" id="PS50043"/>
    </source>
</evidence>
<dbReference type="EMBL" id="CP016279">
    <property type="protein sequence ID" value="ANP52368.1"/>
    <property type="molecule type" value="Genomic_DNA"/>
</dbReference>
<dbReference type="SUPFAM" id="SSF46894">
    <property type="entry name" value="C-terminal effector domain of the bipartite response regulators"/>
    <property type="match status" value="1"/>
</dbReference>
<evidence type="ECO:0000256" key="3">
    <source>
        <dbReference type="ARBA" id="ARBA00023163"/>
    </source>
</evidence>
<keyword evidence="8" id="KW-1185">Reference proteome</keyword>
<dbReference type="GO" id="GO:0006355">
    <property type="term" value="P:regulation of DNA-templated transcription"/>
    <property type="evidence" value="ECO:0007669"/>
    <property type="project" value="InterPro"/>
</dbReference>
<protein>
    <submittedName>
        <fullName evidence="6">DNA-binding CsgD family transcriptional regulator</fullName>
    </submittedName>
</protein>
<dbReference type="STRING" id="68214.AVL59_25040"/>
<dbReference type="SMART" id="SM00421">
    <property type="entry name" value="HTH_LUXR"/>
    <property type="match status" value="1"/>
</dbReference>
<dbReference type="PANTHER" id="PTHR44688:SF16">
    <property type="entry name" value="DNA-BINDING TRANSCRIPTIONAL ACTIVATOR DEVR_DOSR"/>
    <property type="match status" value="1"/>
</dbReference>
<dbReference type="Pfam" id="PF01590">
    <property type="entry name" value="GAF"/>
    <property type="match status" value="1"/>
</dbReference>
<dbReference type="AlphaFoldDB" id="A0A1B1B0M4"/>
<evidence type="ECO:0000256" key="2">
    <source>
        <dbReference type="ARBA" id="ARBA00023125"/>
    </source>
</evidence>
<keyword evidence="1" id="KW-0805">Transcription regulation</keyword>
<dbReference type="PRINTS" id="PR00038">
    <property type="entry name" value="HTHLUXR"/>
</dbReference>
<dbReference type="CDD" id="cd06170">
    <property type="entry name" value="LuxR_C_like"/>
    <property type="match status" value="1"/>
</dbReference>
<dbReference type="PANTHER" id="PTHR44688">
    <property type="entry name" value="DNA-BINDING TRANSCRIPTIONAL ACTIVATOR DEVR_DOSR"/>
    <property type="match status" value="1"/>
</dbReference>
<dbReference type="SUPFAM" id="SSF55781">
    <property type="entry name" value="GAF domain-like"/>
    <property type="match status" value="1"/>
</dbReference>
<proteinExistence type="predicted"/>
<dbReference type="RefSeq" id="WP_067308355.1">
    <property type="nucleotide sequence ID" value="NZ_CP016279.1"/>
</dbReference>
<sequence length="346" mass="36943">MRADGDRLYRDLRAALVPGADLKETGAALSRVLAPMVAHDALRCGVMNPASGLGVTSLAFWHGYAPDVGRALLSPDGTGGDARELDRLARQTLPVTVADRGHHPGACDRLLAEYGVGEELCLALRDTRGVWGGVLCLLREAGGRPFDDGDARRIAEVVPSLIAALRSYVTAGPVAPSAHVPPPSVLIVAADGRIGAMTPQARTWLEAMTARQNVPDWLTESSFAALAAAAREHAQSPRRQYPRLCVPSVGSGWWTAIEAQPLGDEGDVAVMIQRATGALLLPSFCDWYGITARERQIMHHLQDGSAPKQIARVLDLSVHTVNEHLRAIFRKTGTCGRNELVAAITA</sequence>
<evidence type="ECO:0000313" key="7">
    <source>
        <dbReference type="Proteomes" id="UP000092659"/>
    </source>
</evidence>
<dbReference type="GO" id="GO:0003677">
    <property type="term" value="F:DNA binding"/>
    <property type="evidence" value="ECO:0007669"/>
    <property type="project" value="UniProtKB-KW"/>
</dbReference>